<gene>
    <name evidence="2" type="ORF">AVDCRST_MAG95-924</name>
</gene>
<dbReference type="GO" id="GO:0016301">
    <property type="term" value="F:kinase activity"/>
    <property type="evidence" value="ECO:0007669"/>
    <property type="project" value="UniProtKB-KW"/>
</dbReference>
<proteinExistence type="predicted"/>
<accession>A0A6J4HPV6</accession>
<evidence type="ECO:0000259" key="1">
    <source>
        <dbReference type="Pfam" id="PF03781"/>
    </source>
</evidence>
<dbReference type="SUPFAM" id="SSF56436">
    <property type="entry name" value="C-type lectin-like"/>
    <property type="match status" value="1"/>
</dbReference>
<keyword evidence="2" id="KW-0418">Kinase</keyword>
<evidence type="ECO:0000313" key="2">
    <source>
        <dbReference type="EMBL" id="CAA9229511.1"/>
    </source>
</evidence>
<dbReference type="AlphaFoldDB" id="A0A6J4HPV6"/>
<name>A0A6J4HPV6_9BACT</name>
<dbReference type="InterPro" id="IPR051043">
    <property type="entry name" value="Sulfatase_Mod_Factor_Kinase"/>
</dbReference>
<organism evidence="2">
    <name type="scientific">uncultured Adhaeribacter sp</name>
    <dbReference type="NCBI Taxonomy" id="448109"/>
    <lineage>
        <taxon>Bacteria</taxon>
        <taxon>Pseudomonadati</taxon>
        <taxon>Bacteroidota</taxon>
        <taxon>Cytophagia</taxon>
        <taxon>Cytophagales</taxon>
        <taxon>Hymenobacteraceae</taxon>
        <taxon>Adhaeribacter</taxon>
        <taxon>environmental samples</taxon>
    </lineage>
</organism>
<dbReference type="Gene3D" id="3.90.1580.10">
    <property type="entry name" value="paralog of FGE (formylglycine-generating enzyme)"/>
    <property type="match status" value="1"/>
</dbReference>
<dbReference type="InterPro" id="IPR016187">
    <property type="entry name" value="CTDL_fold"/>
</dbReference>
<dbReference type="PANTHER" id="PTHR23150">
    <property type="entry name" value="SULFATASE MODIFYING FACTOR 1, 2"/>
    <property type="match status" value="1"/>
</dbReference>
<dbReference type="InterPro" id="IPR042095">
    <property type="entry name" value="SUMF_sf"/>
</dbReference>
<feature type="domain" description="Sulfatase-modifying factor enzyme-like" evidence="1">
    <location>
        <begin position="88"/>
        <end position="284"/>
    </location>
</feature>
<keyword evidence="2" id="KW-0808">Transferase</keyword>
<dbReference type="InterPro" id="IPR005532">
    <property type="entry name" value="SUMF_dom"/>
</dbReference>
<dbReference type="GO" id="GO:0120147">
    <property type="term" value="F:formylglycine-generating oxidase activity"/>
    <property type="evidence" value="ECO:0007669"/>
    <property type="project" value="TreeGrafter"/>
</dbReference>
<dbReference type="PANTHER" id="PTHR23150:SF19">
    <property type="entry name" value="FORMYLGLYCINE-GENERATING ENZYME"/>
    <property type="match status" value="1"/>
</dbReference>
<dbReference type="EMBL" id="CADCTJ010000295">
    <property type="protein sequence ID" value="CAA9229511.1"/>
    <property type="molecule type" value="Genomic_DNA"/>
</dbReference>
<dbReference type="Pfam" id="PF03781">
    <property type="entry name" value="FGE-sulfatase"/>
    <property type="match status" value="1"/>
</dbReference>
<protein>
    <submittedName>
        <fullName evidence="2">Serine/threonine kinase</fullName>
    </submittedName>
</protein>
<reference evidence="2" key="1">
    <citation type="submission" date="2020-02" db="EMBL/GenBank/DDBJ databases">
        <authorList>
            <person name="Meier V. D."/>
        </authorList>
    </citation>
    <scope>NUCLEOTIDE SEQUENCE</scope>
    <source>
        <strain evidence="2">AVDCRST_MAG95</strain>
    </source>
</reference>
<sequence>MPLSKIIVWKNANLKQVKIYPLLALFCGLPFGKLIAQDLTITNSIGMEFVLIKPGNMVVGKFQPGVGKPAQVEPGRRTLPASAYQKATKMAKQAALPGFKVTINQPFYLGKFEVTQAQWHQVMGNNPSVFQGKKVSDAAAKHPVENITWQQAQAFVKKLNALDKKYTYRLPTEFEWEYAARAGATEDIPWSEIQKVAVLGGTTTSAVGQKKPNAWGLYDMLGNVWEWTQDYYNEKLFADQEPPRMGKEHVLKGASFTGDVRNATYMTHAAGPGNGFDVGLRLVRDVK</sequence>